<gene>
    <name evidence="4" type="ORF">HA252_02475</name>
</gene>
<evidence type="ECO:0000256" key="3">
    <source>
        <dbReference type="ARBA" id="ARBA00022679"/>
    </source>
</evidence>
<organism evidence="4 5">
    <name type="scientific">Candidatus Iainarchaeum sp</name>
    <dbReference type="NCBI Taxonomy" id="3101447"/>
    <lineage>
        <taxon>Archaea</taxon>
        <taxon>Candidatus Iainarchaeota</taxon>
        <taxon>Candidatus Iainarchaeia</taxon>
        <taxon>Candidatus Iainarchaeales</taxon>
        <taxon>Candidatus Iainarchaeaceae</taxon>
        <taxon>Candidatus Iainarchaeum</taxon>
    </lineage>
</organism>
<reference evidence="5" key="1">
    <citation type="journal article" date="2020" name="bioRxiv">
        <title>A rank-normalized archaeal taxonomy based on genome phylogeny resolves widespread incomplete and uneven classifications.</title>
        <authorList>
            <person name="Rinke C."/>
            <person name="Chuvochina M."/>
            <person name="Mussig A.J."/>
            <person name="Chaumeil P.-A."/>
            <person name="Waite D.W."/>
            <person name="Whitman W.B."/>
            <person name="Parks D.H."/>
            <person name="Hugenholtz P."/>
        </authorList>
    </citation>
    <scope>NUCLEOTIDE SEQUENCE [LARGE SCALE GENOMIC DNA]</scope>
</reference>
<evidence type="ECO:0000313" key="4">
    <source>
        <dbReference type="EMBL" id="HIH16247.1"/>
    </source>
</evidence>
<name>A0A7J4JJY5_9ARCH</name>
<dbReference type="SUPFAM" id="SSF53448">
    <property type="entry name" value="Nucleotide-diphospho-sugar transferases"/>
    <property type="match status" value="1"/>
</dbReference>
<dbReference type="InterPro" id="IPR029044">
    <property type="entry name" value="Nucleotide-diphossugar_trans"/>
</dbReference>
<accession>A0A7J4JJY5</accession>
<dbReference type="EMBL" id="DUGH01000061">
    <property type="protein sequence ID" value="HIH16247.1"/>
    <property type="molecule type" value="Genomic_DNA"/>
</dbReference>
<evidence type="ECO:0000256" key="1">
    <source>
        <dbReference type="ARBA" id="ARBA00006739"/>
    </source>
</evidence>
<proteinExistence type="inferred from homology"/>
<protein>
    <recommendedName>
        <fullName evidence="6">Glycosyltransferase family 2 protein</fullName>
    </recommendedName>
</protein>
<dbReference type="Proteomes" id="UP000564964">
    <property type="component" value="Unassembled WGS sequence"/>
</dbReference>
<sequence>MGGRVRVLPDNYISFENGCVDRFGTVLTVRPIGRCAPGFYPYFVTCNASFRRVALEAIGLFDEDFFYYEEPDVCVRLLRAGHALVFENKALVYHHVIPGGKYQQDKFYWMARGRRRFALKNFSNELSVLGLVFFEAINLARNGRRFASGLIGSRKPISPARVLSTLKGAVAGYASGLAFLSTHHLPLRFF</sequence>
<dbReference type="PANTHER" id="PTHR43179">
    <property type="entry name" value="RHAMNOSYLTRANSFERASE WBBL"/>
    <property type="match status" value="1"/>
</dbReference>
<dbReference type="GO" id="GO:0016757">
    <property type="term" value="F:glycosyltransferase activity"/>
    <property type="evidence" value="ECO:0007669"/>
    <property type="project" value="UniProtKB-KW"/>
</dbReference>
<evidence type="ECO:0000313" key="5">
    <source>
        <dbReference type="Proteomes" id="UP000564964"/>
    </source>
</evidence>
<evidence type="ECO:0008006" key="6">
    <source>
        <dbReference type="Google" id="ProtNLM"/>
    </source>
</evidence>
<comment type="caution">
    <text evidence="4">The sequence shown here is derived from an EMBL/GenBank/DDBJ whole genome shotgun (WGS) entry which is preliminary data.</text>
</comment>
<comment type="similarity">
    <text evidence="1">Belongs to the glycosyltransferase 2 family.</text>
</comment>
<dbReference type="AlphaFoldDB" id="A0A7J4JJY5"/>
<keyword evidence="3" id="KW-0808">Transferase</keyword>
<evidence type="ECO:0000256" key="2">
    <source>
        <dbReference type="ARBA" id="ARBA00022676"/>
    </source>
</evidence>
<dbReference type="Gene3D" id="3.90.550.10">
    <property type="entry name" value="Spore Coat Polysaccharide Biosynthesis Protein SpsA, Chain A"/>
    <property type="match status" value="1"/>
</dbReference>
<dbReference type="PANTHER" id="PTHR43179:SF12">
    <property type="entry name" value="GALACTOFURANOSYLTRANSFERASE GLFT2"/>
    <property type="match status" value="1"/>
</dbReference>
<keyword evidence="2" id="KW-0328">Glycosyltransferase</keyword>